<name>A0ABQ6Y3W4_9GAMM</name>
<gene>
    <name evidence="2" type="ORF">A6D6_03589</name>
</gene>
<dbReference type="SUPFAM" id="SSF53850">
    <property type="entry name" value="Periplasmic binding protein-like II"/>
    <property type="match status" value="1"/>
</dbReference>
<dbReference type="Pfam" id="PF16868">
    <property type="entry name" value="NMT1_3"/>
    <property type="match status" value="1"/>
</dbReference>
<feature type="chain" id="PRO_5045395747" evidence="1">
    <location>
        <begin position="27"/>
        <end position="399"/>
    </location>
</feature>
<evidence type="ECO:0000313" key="2">
    <source>
        <dbReference type="EMBL" id="KAF0803900.1"/>
    </source>
</evidence>
<proteinExistence type="predicted"/>
<dbReference type="NCBIfam" id="TIGR02122">
    <property type="entry name" value="TRAP_TAXI"/>
    <property type="match status" value="1"/>
</dbReference>
<reference evidence="2 3" key="1">
    <citation type="submission" date="2012-09" db="EMBL/GenBank/DDBJ databases">
        <title>Genome Sequence of alkane-degrading Bacterium Alcanivorax sp. 6-D-6.</title>
        <authorList>
            <person name="Lai Q."/>
            <person name="Shao Z."/>
        </authorList>
    </citation>
    <scope>NUCLEOTIDE SEQUENCE [LARGE SCALE GENOMIC DNA]</scope>
    <source>
        <strain evidence="2 3">6-D-6</strain>
    </source>
</reference>
<protein>
    <submittedName>
        <fullName evidence="2">TRAP-type transport system periplasmic component-like protein</fullName>
    </submittedName>
</protein>
<sequence length="399" mass="44040">MKLCTRSSVLVPVLSITMLASGTVSAAQDNADFEWPRLLVIGAAGTSSSSFAFTNGWAPVLQKQVGSVVRVVPEDNDSMRYRRLTERRDITISSVSSADMRFQIEGIDGYAATRPAAQRVLWHGNDTPWGFVTSGDSKLQSLEDLKKGGYRVAKGVFAPAMVTAVADALPAFIGLSDADAKKALSYVPVSSYAENCRSVVEGKADVAYCSPVSSVLSEMEGAPGGIRWLPMNQDNQEGWAQYLKHRPMVTPSKMEMGVSSARGVEGSTSNFVYAVPADTDEEFAYQMAKWFHQSYDTYKGTHPLAARMSLEQFRLYLDRSPLPVHEGTVKYLREIGAWSEQDDAWNEQAKNKMDQWVQARQTAMTEAAKAGVKMDFQNQAFLDILNQHTRNLEGFKSRL</sequence>
<keyword evidence="3" id="KW-1185">Reference proteome</keyword>
<dbReference type="Proteomes" id="UP000771797">
    <property type="component" value="Unassembled WGS sequence"/>
</dbReference>
<evidence type="ECO:0000256" key="1">
    <source>
        <dbReference type="SAM" id="SignalP"/>
    </source>
</evidence>
<feature type="signal peptide" evidence="1">
    <location>
        <begin position="1"/>
        <end position="26"/>
    </location>
</feature>
<dbReference type="RefSeq" id="WP_159661486.1">
    <property type="nucleotide sequence ID" value="NZ_AQPF01000045.1"/>
</dbReference>
<dbReference type="EMBL" id="AQPF01000045">
    <property type="protein sequence ID" value="KAF0803900.1"/>
    <property type="molecule type" value="Genomic_DNA"/>
</dbReference>
<accession>A0ABQ6Y3W4</accession>
<dbReference type="InterPro" id="IPR011852">
    <property type="entry name" value="TRAP_TAXI"/>
</dbReference>
<comment type="caution">
    <text evidence="2">The sequence shown here is derived from an EMBL/GenBank/DDBJ whole genome shotgun (WGS) entry which is preliminary data.</text>
</comment>
<dbReference type="Gene3D" id="3.40.190.10">
    <property type="entry name" value="Periplasmic binding protein-like II"/>
    <property type="match status" value="2"/>
</dbReference>
<evidence type="ECO:0000313" key="3">
    <source>
        <dbReference type="Proteomes" id="UP000771797"/>
    </source>
</evidence>
<organism evidence="2 3">
    <name type="scientific">Alcanivorax xiamenensis</name>
    <dbReference type="NCBI Taxonomy" id="1177156"/>
    <lineage>
        <taxon>Bacteria</taxon>
        <taxon>Pseudomonadati</taxon>
        <taxon>Pseudomonadota</taxon>
        <taxon>Gammaproteobacteria</taxon>
        <taxon>Oceanospirillales</taxon>
        <taxon>Alcanivoracaceae</taxon>
        <taxon>Alcanivorax</taxon>
    </lineage>
</organism>
<keyword evidence="1" id="KW-0732">Signal</keyword>